<evidence type="ECO:0000313" key="3">
    <source>
        <dbReference type="EMBL" id="RDB23627.1"/>
    </source>
</evidence>
<proteinExistence type="predicted"/>
<sequence length="402" mass="43258">MAISAKRYTPTGIAAVSSSLINSSLSAAERRAGARAILRSGQQDTDHFETGTSGGLHPAYVGLHGRGDNAPEERREIKNVLKDSLGDVFDAITTLDRLDGGLSLLIRCPGHQGPTSLNIANAHNTTLDVYASPRELVEGGQALSKSIALIIQSFGTNIALPFLGRFVQRCKAENVNVPLAPRPGKQLKIDGPSHLPDAESDGGIHLRCRCHSGSAVALAQEMSLVQQISKRIQDEDTVRPPPRSEPPEPPSDKKGNKRVPRKSAADGFEGAIISIGVRTDGVLDRFGLADAVIPRLRVITQTVRSSRWEHTLRNGDLALSYEQAANLSRAMERDLGVTSEASGAQMISCSLITQVALAAIVVLVVAVFIFPGSYLRLAFNIFFYDPQRPQCGTKNLYLKEQG</sequence>
<organism evidence="3 4">
    <name type="scientific">Hypsizygus marmoreus</name>
    <name type="common">White beech mushroom</name>
    <name type="synonym">Agaricus marmoreus</name>
    <dbReference type="NCBI Taxonomy" id="39966"/>
    <lineage>
        <taxon>Eukaryota</taxon>
        <taxon>Fungi</taxon>
        <taxon>Dikarya</taxon>
        <taxon>Basidiomycota</taxon>
        <taxon>Agaricomycotina</taxon>
        <taxon>Agaricomycetes</taxon>
        <taxon>Agaricomycetidae</taxon>
        <taxon>Agaricales</taxon>
        <taxon>Tricholomatineae</taxon>
        <taxon>Lyophyllaceae</taxon>
        <taxon>Hypsizygus</taxon>
    </lineage>
</organism>
<dbReference type="EMBL" id="LUEZ02000046">
    <property type="protein sequence ID" value="RDB23627.1"/>
    <property type="molecule type" value="Genomic_DNA"/>
</dbReference>
<accession>A0A369JSW2</accession>
<feature type="compositionally biased region" description="Pro residues" evidence="1">
    <location>
        <begin position="239"/>
        <end position="249"/>
    </location>
</feature>
<dbReference type="OrthoDB" id="2687078at2759"/>
<dbReference type="AlphaFoldDB" id="A0A369JSW2"/>
<keyword evidence="4" id="KW-1185">Reference proteome</keyword>
<evidence type="ECO:0000256" key="2">
    <source>
        <dbReference type="SAM" id="Phobius"/>
    </source>
</evidence>
<protein>
    <submittedName>
        <fullName evidence="3">Uncharacterized protein</fullName>
    </submittedName>
</protein>
<evidence type="ECO:0000256" key="1">
    <source>
        <dbReference type="SAM" id="MobiDB-lite"/>
    </source>
</evidence>
<keyword evidence="2" id="KW-1133">Transmembrane helix</keyword>
<evidence type="ECO:0000313" key="4">
    <source>
        <dbReference type="Proteomes" id="UP000076154"/>
    </source>
</evidence>
<name>A0A369JSW2_HYPMA</name>
<keyword evidence="2" id="KW-0472">Membrane</keyword>
<comment type="caution">
    <text evidence="3">The sequence shown here is derived from an EMBL/GenBank/DDBJ whole genome shotgun (WGS) entry which is preliminary data.</text>
</comment>
<feature type="region of interest" description="Disordered" evidence="1">
    <location>
        <begin position="181"/>
        <end position="200"/>
    </location>
</feature>
<keyword evidence="2" id="KW-0812">Transmembrane</keyword>
<feature type="region of interest" description="Disordered" evidence="1">
    <location>
        <begin position="230"/>
        <end position="263"/>
    </location>
</feature>
<dbReference type="Proteomes" id="UP000076154">
    <property type="component" value="Unassembled WGS sequence"/>
</dbReference>
<feature type="transmembrane region" description="Helical" evidence="2">
    <location>
        <begin position="351"/>
        <end position="370"/>
    </location>
</feature>
<gene>
    <name evidence="3" type="ORF">Hypma_009522</name>
</gene>
<reference evidence="3" key="1">
    <citation type="submission" date="2018-04" db="EMBL/GenBank/DDBJ databases">
        <title>Whole genome sequencing of Hypsizygus marmoreus.</title>
        <authorList>
            <person name="Choi I.-G."/>
            <person name="Min B."/>
            <person name="Kim J.-G."/>
            <person name="Kim S."/>
            <person name="Oh Y.-L."/>
            <person name="Kong W.-S."/>
            <person name="Park H."/>
            <person name="Jeong J."/>
            <person name="Song E.-S."/>
        </authorList>
    </citation>
    <scope>NUCLEOTIDE SEQUENCE [LARGE SCALE GENOMIC DNA]</scope>
    <source>
        <strain evidence="3">51987-8</strain>
    </source>
</reference>
<dbReference type="InParanoid" id="A0A369JSW2"/>